<evidence type="ECO:0000259" key="6">
    <source>
        <dbReference type="PROSITE" id="PS50830"/>
    </source>
</evidence>
<evidence type="ECO:0000256" key="1">
    <source>
        <dbReference type="ARBA" id="ARBA00022722"/>
    </source>
</evidence>
<dbReference type="GO" id="GO:0004519">
    <property type="term" value="F:endonuclease activity"/>
    <property type="evidence" value="ECO:0007669"/>
    <property type="project" value="UniProtKB-KW"/>
</dbReference>
<evidence type="ECO:0000256" key="2">
    <source>
        <dbReference type="ARBA" id="ARBA00022759"/>
    </source>
</evidence>
<feature type="domain" description="TNase-like" evidence="6">
    <location>
        <begin position="75"/>
        <end position="209"/>
    </location>
</feature>
<feature type="compositionally biased region" description="Polar residues" evidence="4">
    <location>
        <begin position="28"/>
        <end position="48"/>
    </location>
</feature>
<keyword evidence="3" id="KW-0378">Hydrolase</keyword>
<dbReference type="EMBL" id="RYZZ01000007">
    <property type="protein sequence ID" value="RUQ30252.1"/>
    <property type="molecule type" value="Genomic_DNA"/>
</dbReference>
<dbReference type="OrthoDB" id="4376109at2"/>
<sequence length="292" mass="32976">MEMQKALAIFKPAVWLVLILSLLTACQQPSQEKSGQNQDTEQSRTTMIENEDEQPQGSGNQTIPRQEQPEETKGKTLPATVVKVIDGDTVKIKMKNGHEETVRLLLIDTPETVHPSKPVQPFGLEASQLSKKMMPPGTAIEVEPGINERDKYGRLLAYFYVNGESVNQKLIEKGLARVAYVYAPNTKYIDQFRELQEQARQKEIGIWSIENYATSQGFDDSIDRPAASSYVNTEELQKDDSCKNPQIKGNVNLRGEKVYHIPSGQYYSITKPEEMFCTETVAEQDGFRKSQR</sequence>
<name>A0A3S0U3M8_9BACI</name>
<evidence type="ECO:0000313" key="8">
    <source>
        <dbReference type="Proteomes" id="UP000267430"/>
    </source>
</evidence>
<dbReference type="GO" id="GO:0003676">
    <property type="term" value="F:nucleic acid binding"/>
    <property type="evidence" value="ECO:0007669"/>
    <property type="project" value="InterPro"/>
</dbReference>
<dbReference type="PROSITE" id="PS50830">
    <property type="entry name" value="TNASE_3"/>
    <property type="match status" value="1"/>
</dbReference>
<evidence type="ECO:0000256" key="3">
    <source>
        <dbReference type="ARBA" id="ARBA00022801"/>
    </source>
</evidence>
<keyword evidence="1" id="KW-0540">Nuclease</keyword>
<keyword evidence="5" id="KW-0732">Signal</keyword>
<proteinExistence type="predicted"/>
<dbReference type="SMART" id="SM00318">
    <property type="entry name" value="SNc"/>
    <property type="match status" value="1"/>
</dbReference>
<keyword evidence="2" id="KW-0255">Endonuclease</keyword>
<dbReference type="PROSITE" id="PS51257">
    <property type="entry name" value="PROKAR_LIPOPROTEIN"/>
    <property type="match status" value="1"/>
</dbReference>
<reference evidence="7 8" key="1">
    <citation type="submission" date="2018-12" db="EMBL/GenBank/DDBJ databases">
        <title>Bacillus chawlae sp. nov., Bacillus glennii sp. nov., and Bacillus saganii sp. nov. Isolated from the Vehicle Assembly Building at Kennedy Space Center where the Viking Spacecraft were Assembled.</title>
        <authorList>
            <person name="Seuylemezian A."/>
            <person name="Vaishampayan P."/>
        </authorList>
    </citation>
    <scope>NUCLEOTIDE SEQUENCE [LARGE SCALE GENOMIC DNA]</scope>
    <source>
        <strain evidence="7 8">L5</strain>
    </source>
</reference>
<evidence type="ECO:0000313" key="7">
    <source>
        <dbReference type="EMBL" id="RUQ30252.1"/>
    </source>
</evidence>
<feature type="compositionally biased region" description="Polar residues" evidence="4">
    <location>
        <begin position="55"/>
        <end position="65"/>
    </location>
</feature>
<dbReference type="Gene3D" id="2.40.50.90">
    <property type="match status" value="1"/>
</dbReference>
<dbReference type="SUPFAM" id="SSF50199">
    <property type="entry name" value="Staphylococcal nuclease"/>
    <property type="match status" value="1"/>
</dbReference>
<dbReference type="InterPro" id="IPR016071">
    <property type="entry name" value="Staphylococal_nuclease_OB-fold"/>
</dbReference>
<dbReference type="InterPro" id="IPR035437">
    <property type="entry name" value="SNase_OB-fold_sf"/>
</dbReference>
<dbReference type="CDD" id="cd00175">
    <property type="entry name" value="SNc"/>
    <property type="match status" value="1"/>
</dbReference>
<accession>A0A3S0U3M8</accession>
<evidence type="ECO:0000256" key="4">
    <source>
        <dbReference type="SAM" id="MobiDB-lite"/>
    </source>
</evidence>
<dbReference type="AlphaFoldDB" id="A0A3S0U3M8"/>
<dbReference type="PANTHER" id="PTHR12302">
    <property type="entry name" value="EBNA2 BINDING PROTEIN P100"/>
    <property type="match status" value="1"/>
</dbReference>
<dbReference type="PROSITE" id="PS01123">
    <property type="entry name" value="TNASE_1"/>
    <property type="match status" value="1"/>
</dbReference>
<dbReference type="Proteomes" id="UP000267430">
    <property type="component" value="Unassembled WGS sequence"/>
</dbReference>
<evidence type="ECO:0000256" key="5">
    <source>
        <dbReference type="SAM" id="SignalP"/>
    </source>
</evidence>
<keyword evidence="8" id="KW-1185">Reference proteome</keyword>
<dbReference type="PANTHER" id="PTHR12302:SF3">
    <property type="entry name" value="SERINE_THREONINE-PROTEIN KINASE 31"/>
    <property type="match status" value="1"/>
</dbReference>
<dbReference type="InterPro" id="IPR002071">
    <property type="entry name" value="Thermonucl_AS"/>
</dbReference>
<protein>
    <submittedName>
        <fullName evidence="7">Nuclease</fullName>
    </submittedName>
</protein>
<dbReference type="GO" id="GO:0016787">
    <property type="term" value="F:hydrolase activity"/>
    <property type="evidence" value="ECO:0007669"/>
    <property type="project" value="UniProtKB-KW"/>
</dbReference>
<comment type="caution">
    <text evidence="7">The sequence shown here is derived from an EMBL/GenBank/DDBJ whole genome shotgun (WGS) entry which is preliminary data.</text>
</comment>
<feature type="chain" id="PRO_5039124266" evidence="5">
    <location>
        <begin position="28"/>
        <end position="292"/>
    </location>
</feature>
<gene>
    <name evidence="7" type="ORF">ELQ35_07900</name>
</gene>
<organism evidence="7 8">
    <name type="scientific">Peribacillus cavernae</name>
    <dbReference type="NCBI Taxonomy" id="1674310"/>
    <lineage>
        <taxon>Bacteria</taxon>
        <taxon>Bacillati</taxon>
        <taxon>Bacillota</taxon>
        <taxon>Bacilli</taxon>
        <taxon>Bacillales</taxon>
        <taxon>Bacillaceae</taxon>
        <taxon>Peribacillus</taxon>
    </lineage>
</organism>
<dbReference type="Pfam" id="PF00565">
    <property type="entry name" value="SNase"/>
    <property type="match status" value="1"/>
</dbReference>
<feature type="signal peptide" evidence="5">
    <location>
        <begin position="1"/>
        <end position="27"/>
    </location>
</feature>
<feature type="region of interest" description="Disordered" evidence="4">
    <location>
        <begin position="28"/>
        <end position="76"/>
    </location>
</feature>